<gene>
    <name evidence="3" type="ORF">AKJ43_01440</name>
</gene>
<evidence type="ECO:0000259" key="2">
    <source>
        <dbReference type="Pfam" id="PF02272"/>
    </source>
</evidence>
<sequence length="470" mass="51469">MAEAAGVKKFLDAADEVASSLKSYIDGGERARIITHTDADGIASGSILAECLRTYDVVFHISFSRPLGSDEISELADQDYDLLIFLDQGSGQVHYIQEHLLNADLKVVILDHHPGDFSERTGLVHLNPNAYDLNGSRDVSASGVVYSVVKRIDEKFESLSELSIIGALGDRQGFPSGFSGINKKIVNHASDLGVIEVKEGLKLIGRNFSLVDCLSSSIKPYLLGLSGNRERCRELVEDLDFDADTTLDELGPKDEEKLRDAITERIKVTPDENFYHALWGVIYISLTKKIVEPKSLNECATILDACGKLKKPGVGFGFLLGDESSRKEVRGIFDNYQRQMIKVLEWMSSNKADFKTTPNMRYIYTEDRVGQKMIGEALSIGAESGLIELDRPVLGLADSGTDWLKVSARAPHPSRKGGPHIGNVLGEVSRKLGGHGGGHDVAAAARLPRERMDEFISEVDRAFGEQTSST</sequence>
<keyword evidence="4" id="KW-1185">Reference proteome</keyword>
<dbReference type="InterPro" id="IPR038763">
    <property type="entry name" value="DHH_sf"/>
</dbReference>
<dbReference type="Pfam" id="PF01368">
    <property type="entry name" value="DHH"/>
    <property type="match status" value="1"/>
</dbReference>
<protein>
    <submittedName>
        <fullName evidence="3">Uncharacterized protein</fullName>
    </submittedName>
</protein>
<proteinExistence type="predicted"/>
<comment type="caution">
    <text evidence="3">The sequence shown here is derived from an EMBL/GenBank/DDBJ whole genome shotgun (WGS) entry which is preliminary data.</text>
</comment>
<dbReference type="InterPro" id="IPR001667">
    <property type="entry name" value="DDH_dom"/>
</dbReference>
<dbReference type="PANTHER" id="PTHR30255:SF2">
    <property type="entry name" value="SINGLE-STRANDED-DNA-SPECIFIC EXONUCLEASE RECJ"/>
    <property type="match status" value="1"/>
</dbReference>
<feature type="domain" description="DDH" evidence="1">
    <location>
        <begin position="33"/>
        <end position="154"/>
    </location>
</feature>
<dbReference type="PANTHER" id="PTHR30255">
    <property type="entry name" value="SINGLE-STRANDED-DNA-SPECIFIC EXONUCLEASE RECJ"/>
    <property type="match status" value="1"/>
</dbReference>
<evidence type="ECO:0000313" key="3">
    <source>
        <dbReference type="EMBL" id="KXB02578.1"/>
    </source>
</evidence>
<dbReference type="AlphaFoldDB" id="A0A133V7Z8"/>
<dbReference type="InterPro" id="IPR003156">
    <property type="entry name" value="DHHA1_dom"/>
</dbReference>
<evidence type="ECO:0000313" key="4">
    <source>
        <dbReference type="Proteomes" id="UP000070400"/>
    </source>
</evidence>
<dbReference type="Proteomes" id="UP000070400">
    <property type="component" value="Unassembled WGS sequence"/>
</dbReference>
<dbReference type="GO" id="GO:0003676">
    <property type="term" value="F:nucleic acid binding"/>
    <property type="evidence" value="ECO:0007669"/>
    <property type="project" value="InterPro"/>
</dbReference>
<dbReference type="InterPro" id="IPR051673">
    <property type="entry name" value="SSDNA_exonuclease_RecJ"/>
</dbReference>
<accession>A0A133V7Z8</accession>
<dbReference type="Gene3D" id="3.90.1640.30">
    <property type="match status" value="1"/>
</dbReference>
<dbReference type="EMBL" id="LHXX01000012">
    <property type="protein sequence ID" value="KXB02578.1"/>
    <property type="molecule type" value="Genomic_DNA"/>
</dbReference>
<reference evidence="3 4" key="1">
    <citation type="journal article" date="2016" name="Sci. Rep.">
        <title>Metabolic traits of an uncultured archaeal lineage -MSBL1- from brine pools of the Red Sea.</title>
        <authorList>
            <person name="Mwirichia R."/>
            <person name="Alam I."/>
            <person name="Rashid M."/>
            <person name="Vinu M."/>
            <person name="Ba-Alawi W."/>
            <person name="Anthony Kamau A."/>
            <person name="Kamanda Ngugi D."/>
            <person name="Goker M."/>
            <person name="Klenk H.P."/>
            <person name="Bajic V."/>
            <person name="Stingl U."/>
        </authorList>
    </citation>
    <scope>NUCLEOTIDE SEQUENCE [LARGE SCALE GENOMIC DNA]</scope>
    <source>
        <strain evidence="3">SCGC-AAA261D19</strain>
    </source>
</reference>
<feature type="domain" description="DHHA1" evidence="2">
    <location>
        <begin position="370"/>
        <end position="464"/>
    </location>
</feature>
<name>A0A133V7Z8_9EURY</name>
<dbReference type="SUPFAM" id="SSF64182">
    <property type="entry name" value="DHH phosphoesterases"/>
    <property type="match status" value="1"/>
</dbReference>
<dbReference type="GO" id="GO:0004527">
    <property type="term" value="F:exonuclease activity"/>
    <property type="evidence" value="ECO:0007669"/>
    <property type="project" value="UniProtKB-KW"/>
</dbReference>
<organism evidence="3 4">
    <name type="scientific">candidate division MSBL1 archaeon SCGC-AAA261D19</name>
    <dbReference type="NCBI Taxonomy" id="1698273"/>
    <lineage>
        <taxon>Archaea</taxon>
        <taxon>Methanobacteriati</taxon>
        <taxon>Methanobacteriota</taxon>
        <taxon>candidate division MSBL1</taxon>
    </lineage>
</organism>
<dbReference type="Gene3D" id="3.10.310.30">
    <property type="match status" value="1"/>
</dbReference>
<dbReference type="Pfam" id="PF02272">
    <property type="entry name" value="DHHA1"/>
    <property type="match status" value="1"/>
</dbReference>
<evidence type="ECO:0000259" key="1">
    <source>
        <dbReference type="Pfam" id="PF01368"/>
    </source>
</evidence>